<dbReference type="InterPro" id="IPR018114">
    <property type="entry name" value="TRYPSIN_HIS"/>
</dbReference>
<feature type="disulfide bond" evidence="2">
    <location>
        <begin position="197"/>
        <end position="212"/>
    </location>
</feature>
<dbReference type="SMART" id="SM00032">
    <property type="entry name" value="CCP"/>
    <property type="match status" value="2"/>
</dbReference>
<dbReference type="InterPro" id="IPR043504">
    <property type="entry name" value="Peptidase_S1_PA_chymotrypsin"/>
</dbReference>
<dbReference type="PRINTS" id="PR00261">
    <property type="entry name" value="LDLRECEPTOR"/>
</dbReference>
<evidence type="ECO:0000256" key="3">
    <source>
        <dbReference type="PROSITE-ProRule" id="PRU00302"/>
    </source>
</evidence>
<dbReference type="InterPro" id="IPR035976">
    <property type="entry name" value="Sushi/SCR/CCP_sf"/>
</dbReference>
<keyword evidence="8" id="KW-1185">Reference proteome</keyword>
<proteinExistence type="predicted"/>
<keyword evidence="4" id="KW-0472">Membrane</keyword>
<dbReference type="PROSITE" id="PS50240">
    <property type="entry name" value="TRYPSIN_DOM"/>
    <property type="match status" value="1"/>
</dbReference>
<dbReference type="OrthoDB" id="6744641at2759"/>
<dbReference type="AlphaFoldDB" id="A0A9N9TLG3"/>
<keyword evidence="4" id="KW-0812">Transmembrane</keyword>
<dbReference type="SUPFAM" id="SSF57535">
    <property type="entry name" value="Complement control module/SCR domain"/>
    <property type="match status" value="1"/>
</dbReference>
<evidence type="ECO:0000256" key="2">
    <source>
        <dbReference type="PROSITE-ProRule" id="PRU00124"/>
    </source>
</evidence>
<feature type="domain" description="Sushi" evidence="6">
    <location>
        <begin position="236"/>
        <end position="302"/>
    </location>
</feature>
<dbReference type="InterPro" id="IPR023415">
    <property type="entry name" value="LDLR_class-A_CS"/>
</dbReference>
<dbReference type="CDD" id="cd00033">
    <property type="entry name" value="CCP"/>
    <property type="match status" value="1"/>
</dbReference>
<dbReference type="GO" id="GO:0006508">
    <property type="term" value="P:proteolysis"/>
    <property type="evidence" value="ECO:0007669"/>
    <property type="project" value="InterPro"/>
</dbReference>
<keyword evidence="1 3" id="KW-1015">Disulfide bond</keyword>
<organism evidence="7 8">
    <name type="scientific">Phyllotreta striolata</name>
    <name type="common">Striped flea beetle</name>
    <name type="synonym">Crioceris striolata</name>
    <dbReference type="NCBI Taxonomy" id="444603"/>
    <lineage>
        <taxon>Eukaryota</taxon>
        <taxon>Metazoa</taxon>
        <taxon>Ecdysozoa</taxon>
        <taxon>Arthropoda</taxon>
        <taxon>Hexapoda</taxon>
        <taxon>Insecta</taxon>
        <taxon>Pterygota</taxon>
        <taxon>Neoptera</taxon>
        <taxon>Endopterygota</taxon>
        <taxon>Coleoptera</taxon>
        <taxon>Polyphaga</taxon>
        <taxon>Cucujiformia</taxon>
        <taxon>Chrysomeloidea</taxon>
        <taxon>Chrysomelidae</taxon>
        <taxon>Galerucinae</taxon>
        <taxon>Alticini</taxon>
        <taxon>Phyllotreta</taxon>
    </lineage>
</organism>
<dbReference type="SUPFAM" id="SSF57424">
    <property type="entry name" value="LDL receptor-like module"/>
    <property type="match status" value="4"/>
</dbReference>
<dbReference type="GO" id="GO:0004252">
    <property type="term" value="F:serine-type endopeptidase activity"/>
    <property type="evidence" value="ECO:0007669"/>
    <property type="project" value="InterPro"/>
</dbReference>
<feature type="disulfide bond" evidence="2">
    <location>
        <begin position="144"/>
        <end position="162"/>
    </location>
</feature>
<keyword evidence="3" id="KW-0768">Sushi</keyword>
<dbReference type="Gene3D" id="2.10.70.10">
    <property type="entry name" value="Complement Module, domain 1"/>
    <property type="match status" value="2"/>
</dbReference>
<evidence type="ECO:0000313" key="7">
    <source>
        <dbReference type="EMBL" id="CAG9857725.1"/>
    </source>
</evidence>
<dbReference type="InterPro" id="IPR000436">
    <property type="entry name" value="Sushi_SCR_CCP_dom"/>
</dbReference>
<name>A0A9N9TLG3_PHYSR</name>
<feature type="disulfide bond" evidence="2">
    <location>
        <begin position="185"/>
        <end position="203"/>
    </location>
</feature>
<dbReference type="Gene3D" id="4.10.400.10">
    <property type="entry name" value="Low-density Lipoprotein Receptor"/>
    <property type="match status" value="4"/>
</dbReference>
<keyword evidence="4" id="KW-1133">Transmembrane helix</keyword>
<dbReference type="Gene3D" id="2.40.10.10">
    <property type="entry name" value="Trypsin-like serine proteases"/>
    <property type="match status" value="1"/>
</dbReference>
<dbReference type="SMART" id="SM00020">
    <property type="entry name" value="Tryp_SPc"/>
    <property type="match status" value="1"/>
</dbReference>
<dbReference type="Proteomes" id="UP001153712">
    <property type="component" value="Chromosome 14"/>
</dbReference>
<sequence>MGFYFYNGGFVNVCACLFVFINVIWHVEGFSFGSHNGSLSRLKRAARTCNRGRGFQCLNSQKCIPLERRCDGREDCSDGSDEFNDCKTDIKCPGYLFTCDYGGCIDKDAYCDGKKDCRDNSDEINCLKSSDTESTNCKSNEFECNSGQCISLEAKCDGNVDCRDRSDEIKATCLNMNCPGFTFVCAYGACVNGFNRCDGVKDCWDNSDEINCSNRGTGKPVQKPPPPVDVDPSNDRYCTLPEQPENGRWKISGGAEAAAGTRVGTSTILTYRCDDQYKLSTETKAVVCLDDGWSPTPPTCLKLCPSLYTTETTTVRCFDQHNVEIKCDSASHNSSATFKCAPYHEPVYPTRIIFCAEGSWSHQAPECVPVCGEKIVSAEPFIINGVTVEKGSYPWMTAIFLKKNGEYINSCGGSMLTQRFILTAAHCVTDTSGQVIDKATVQIAVGKYYNSYRDPRDNQSQYSNIKSIFVHEHYQGSVQNYVADIALLQTTDKLLLSKVVQPVCYLNLATQHLDSSMTGVVVGWGYTQSGGQPSDDLKELTVPYKDKATCFKELPPEWARRYYTYDKMCTGYMNQGMAVCKGDSGGGLVFPHQGRYYVHGIVSVGQYFENSGCNVQENSLYTNVAKYDEWLERTTSQYVK</sequence>
<dbReference type="PROSITE" id="PS50068">
    <property type="entry name" value="LDLRA_2"/>
    <property type="match status" value="4"/>
</dbReference>
<feature type="disulfide bond" evidence="2">
    <location>
        <begin position="92"/>
        <end position="104"/>
    </location>
</feature>
<evidence type="ECO:0000259" key="6">
    <source>
        <dbReference type="PROSITE" id="PS50923"/>
    </source>
</evidence>
<gene>
    <name evidence="7" type="ORF">PHYEVI_LOCUS4125</name>
</gene>
<dbReference type="PROSITE" id="PS50923">
    <property type="entry name" value="SUSHI"/>
    <property type="match status" value="1"/>
</dbReference>
<feature type="disulfide bond" evidence="2">
    <location>
        <begin position="137"/>
        <end position="149"/>
    </location>
</feature>
<comment type="caution">
    <text evidence="3">Lacks conserved residue(s) required for the propagation of feature annotation.</text>
</comment>
<dbReference type="Pfam" id="PF00057">
    <property type="entry name" value="Ldl_recept_a"/>
    <property type="match status" value="4"/>
</dbReference>
<dbReference type="InterPro" id="IPR036055">
    <property type="entry name" value="LDL_receptor-like_sf"/>
</dbReference>
<dbReference type="EMBL" id="OU900107">
    <property type="protein sequence ID" value="CAG9857725.1"/>
    <property type="molecule type" value="Genomic_DNA"/>
</dbReference>
<dbReference type="InterPro" id="IPR009003">
    <property type="entry name" value="Peptidase_S1_PA"/>
</dbReference>
<dbReference type="Pfam" id="PF00084">
    <property type="entry name" value="Sushi"/>
    <property type="match status" value="1"/>
</dbReference>
<evidence type="ECO:0000256" key="1">
    <source>
        <dbReference type="ARBA" id="ARBA00023157"/>
    </source>
</evidence>
<feature type="disulfide bond" evidence="3">
    <location>
        <begin position="273"/>
        <end position="300"/>
    </location>
</feature>
<accession>A0A9N9TLG3</accession>
<reference evidence="7" key="1">
    <citation type="submission" date="2022-01" db="EMBL/GenBank/DDBJ databases">
        <authorList>
            <person name="King R."/>
        </authorList>
    </citation>
    <scope>NUCLEOTIDE SEQUENCE</scope>
</reference>
<dbReference type="Pfam" id="PF00089">
    <property type="entry name" value="Trypsin"/>
    <property type="match status" value="1"/>
</dbReference>
<evidence type="ECO:0000313" key="8">
    <source>
        <dbReference type="Proteomes" id="UP001153712"/>
    </source>
</evidence>
<dbReference type="FunFam" id="2.40.10.10:FF:000068">
    <property type="entry name" value="transmembrane protease serine 2"/>
    <property type="match status" value="1"/>
</dbReference>
<dbReference type="SMART" id="SM00192">
    <property type="entry name" value="LDLa"/>
    <property type="match status" value="4"/>
</dbReference>
<protein>
    <submittedName>
        <fullName evidence="7">Uncharacterized protein</fullName>
    </submittedName>
</protein>
<dbReference type="CDD" id="cd00112">
    <property type="entry name" value="LDLa"/>
    <property type="match status" value="4"/>
</dbReference>
<feature type="transmembrane region" description="Helical" evidence="4">
    <location>
        <begin position="6"/>
        <end position="25"/>
    </location>
</feature>
<dbReference type="SUPFAM" id="SSF50494">
    <property type="entry name" value="Trypsin-like serine proteases"/>
    <property type="match status" value="1"/>
</dbReference>
<feature type="disulfide bond" evidence="2">
    <location>
        <begin position="178"/>
        <end position="190"/>
    </location>
</feature>
<dbReference type="PROSITE" id="PS01209">
    <property type="entry name" value="LDLRA_1"/>
    <property type="match status" value="3"/>
</dbReference>
<feature type="disulfide bond" evidence="2">
    <location>
        <begin position="99"/>
        <end position="117"/>
    </location>
</feature>
<evidence type="ECO:0000259" key="5">
    <source>
        <dbReference type="PROSITE" id="PS50240"/>
    </source>
</evidence>
<dbReference type="InterPro" id="IPR002172">
    <property type="entry name" value="LDrepeatLR_classA_rpt"/>
</dbReference>
<dbReference type="PROSITE" id="PS00134">
    <property type="entry name" value="TRYPSIN_HIS"/>
    <property type="match status" value="1"/>
</dbReference>
<evidence type="ECO:0000256" key="4">
    <source>
        <dbReference type="SAM" id="Phobius"/>
    </source>
</evidence>
<dbReference type="PANTHER" id="PTHR24252">
    <property type="entry name" value="ACROSIN-RELATED"/>
    <property type="match status" value="1"/>
</dbReference>
<dbReference type="CDD" id="cd00190">
    <property type="entry name" value="Tryp_SPc"/>
    <property type="match status" value="1"/>
</dbReference>
<dbReference type="InterPro" id="IPR001254">
    <property type="entry name" value="Trypsin_dom"/>
</dbReference>
<feature type="domain" description="Peptidase S1" evidence="5">
    <location>
        <begin position="382"/>
        <end position="636"/>
    </location>
</feature>
<feature type="disulfide bond" evidence="2">
    <location>
        <begin position="111"/>
        <end position="126"/>
    </location>
</feature>
<dbReference type="PANTHER" id="PTHR24252:SF7">
    <property type="entry name" value="HYALIN"/>
    <property type="match status" value="1"/>
</dbReference>